<organism evidence="3 4">
    <name type="scientific">candidate division WWE3 bacterium RIFCSPHIGHO2_01_FULL_42_13</name>
    <dbReference type="NCBI Taxonomy" id="1802617"/>
    <lineage>
        <taxon>Bacteria</taxon>
        <taxon>Katanobacteria</taxon>
    </lineage>
</organism>
<gene>
    <name evidence="3" type="ORF">A2886_00310</name>
</gene>
<dbReference type="Pfam" id="PF13231">
    <property type="entry name" value="PMT_2"/>
    <property type="match status" value="1"/>
</dbReference>
<dbReference type="InterPro" id="IPR038731">
    <property type="entry name" value="RgtA/B/C-like"/>
</dbReference>
<feature type="transmembrane region" description="Helical" evidence="1">
    <location>
        <begin position="421"/>
        <end position="441"/>
    </location>
</feature>
<feature type="transmembrane region" description="Helical" evidence="1">
    <location>
        <begin position="186"/>
        <end position="204"/>
    </location>
</feature>
<accession>A0A1F4US70</accession>
<dbReference type="AlphaFoldDB" id="A0A1F4US70"/>
<feature type="transmembrane region" description="Helical" evidence="1">
    <location>
        <begin position="384"/>
        <end position="409"/>
    </location>
</feature>
<keyword evidence="1" id="KW-1133">Transmembrane helix</keyword>
<dbReference type="EMBL" id="MEVA01000003">
    <property type="protein sequence ID" value="OGC47815.1"/>
    <property type="molecule type" value="Genomic_DNA"/>
</dbReference>
<feature type="transmembrane region" description="Helical" evidence="1">
    <location>
        <begin position="343"/>
        <end position="364"/>
    </location>
</feature>
<feature type="transmembrane region" description="Helical" evidence="1">
    <location>
        <begin position="162"/>
        <end position="180"/>
    </location>
</feature>
<keyword evidence="1" id="KW-0812">Transmembrane</keyword>
<feature type="transmembrane region" description="Helical" evidence="1">
    <location>
        <begin position="7"/>
        <end position="25"/>
    </location>
</feature>
<sequence>MKITRQQLKACVLGFVILGFSFLFWSFRFDFMVFAVAIATALSLPAICLRLPSVFKSKHLAGLVFVPVALVILSFCYLYSRHGSYDGDYFHLKVVYSVMETGSFNPIYEEVKPYAVEFVLGSAGRILGGSVINLAFGTAAVLSLVLCYQLYRLLQLSERKSLFLISCLVASPIFIGLSLLEFKTDIFLFIFILLTYIIFYKLVVSKKPSLYLIVSILLGVCILIKLSIAPFSLILFFCSGLVFFSEFKRKYLYLHAIALLLVVGPYFLWAFYNGSTIPMYQKAIGDKTITLLEVNKDITRQCQEKVTQYDYDSYIYGRKFPLVLAQPFFYLSGYKMHPNGSQYMATLGPTLYLFVLLSTLWPLFRRVKKTDPEKYLYTAMLFQIVIYYIMVRNIFWYLFPILPLCMYFSYKILEDIFNTKLSMYVYSFILANSLFLLAVFFPSNIEAVLSVDRYMEKANRSLSHFLETQTGEGLILDTSFQQWGVTYPYFVESSKRVVKADFLFSDPEYSNERGGYEKIRRAGIQYLVVRKYVSDWPSLYTTQCAEDYVKSLNDFIVVHTEEVYSDERGLAVYKII</sequence>
<feature type="transmembrane region" description="Helical" evidence="1">
    <location>
        <begin position="31"/>
        <end position="48"/>
    </location>
</feature>
<name>A0A1F4US70_UNCKA</name>
<protein>
    <recommendedName>
        <fullName evidence="2">Glycosyltransferase RgtA/B/C/D-like domain-containing protein</fullName>
    </recommendedName>
</protein>
<feature type="transmembrane region" description="Helical" evidence="1">
    <location>
        <begin position="216"/>
        <end position="245"/>
    </location>
</feature>
<keyword evidence="1" id="KW-0472">Membrane</keyword>
<feature type="domain" description="Glycosyltransferase RgtA/B/C/D-like" evidence="2">
    <location>
        <begin position="128"/>
        <end position="269"/>
    </location>
</feature>
<feature type="transmembrane region" description="Helical" evidence="1">
    <location>
        <begin position="60"/>
        <end position="80"/>
    </location>
</feature>
<proteinExistence type="predicted"/>
<evidence type="ECO:0000256" key="1">
    <source>
        <dbReference type="SAM" id="Phobius"/>
    </source>
</evidence>
<evidence type="ECO:0000259" key="2">
    <source>
        <dbReference type="Pfam" id="PF13231"/>
    </source>
</evidence>
<comment type="caution">
    <text evidence="3">The sequence shown here is derived from an EMBL/GenBank/DDBJ whole genome shotgun (WGS) entry which is preliminary data.</text>
</comment>
<dbReference type="Proteomes" id="UP000176608">
    <property type="component" value="Unassembled WGS sequence"/>
</dbReference>
<reference evidence="3 4" key="1">
    <citation type="journal article" date="2016" name="Nat. Commun.">
        <title>Thousands of microbial genomes shed light on interconnected biogeochemical processes in an aquifer system.</title>
        <authorList>
            <person name="Anantharaman K."/>
            <person name="Brown C.T."/>
            <person name="Hug L.A."/>
            <person name="Sharon I."/>
            <person name="Castelle C.J."/>
            <person name="Probst A.J."/>
            <person name="Thomas B.C."/>
            <person name="Singh A."/>
            <person name="Wilkins M.J."/>
            <person name="Karaoz U."/>
            <person name="Brodie E.L."/>
            <person name="Williams K.H."/>
            <person name="Hubbard S.S."/>
            <person name="Banfield J.F."/>
        </authorList>
    </citation>
    <scope>NUCLEOTIDE SEQUENCE [LARGE SCALE GENOMIC DNA]</scope>
</reference>
<feature type="transmembrane region" description="Helical" evidence="1">
    <location>
        <begin position="251"/>
        <end position="272"/>
    </location>
</feature>
<evidence type="ECO:0000313" key="4">
    <source>
        <dbReference type="Proteomes" id="UP000176608"/>
    </source>
</evidence>
<feature type="transmembrane region" description="Helical" evidence="1">
    <location>
        <begin position="126"/>
        <end position="150"/>
    </location>
</feature>
<evidence type="ECO:0000313" key="3">
    <source>
        <dbReference type="EMBL" id="OGC47815.1"/>
    </source>
</evidence>